<dbReference type="PANTHER" id="PTHR22883:SF478">
    <property type="entry name" value="PALMITOYLTRANSFERASE"/>
    <property type="match status" value="1"/>
</dbReference>
<evidence type="ECO:0000259" key="8">
    <source>
        <dbReference type="Pfam" id="PF01529"/>
    </source>
</evidence>
<evidence type="ECO:0000256" key="5">
    <source>
        <dbReference type="ARBA" id="ARBA00023136"/>
    </source>
</evidence>
<comment type="caution">
    <text evidence="9">The sequence shown here is derived from an EMBL/GenBank/DDBJ whole genome shotgun (WGS) entry which is preliminary data.</text>
</comment>
<dbReference type="InterPro" id="IPR039859">
    <property type="entry name" value="PFA4/ZDH16/20/ERF2-like"/>
</dbReference>
<evidence type="ECO:0000256" key="7">
    <source>
        <dbReference type="RuleBase" id="RU079119"/>
    </source>
</evidence>
<keyword evidence="3 7" id="KW-0812">Transmembrane</keyword>
<dbReference type="GO" id="GO:0019706">
    <property type="term" value="F:protein-cysteine S-palmitoyltransferase activity"/>
    <property type="evidence" value="ECO:0007669"/>
    <property type="project" value="UniProtKB-EC"/>
</dbReference>
<keyword evidence="10" id="KW-1185">Reference proteome</keyword>
<evidence type="ECO:0000256" key="2">
    <source>
        <dbReference type="ARBA" id="ARBA00022679"/>
    </source>
</evidence>
<dbReference type="AlphaFoldDB" id="A0A1X0P5Q8"/>
<organism evidence="9 10">
    <name type="scientific">Trypanosoma theileri</name>
    <dbReference type="NCBI Taxonomy" id="67003"/>
    <lineage>
        <taxon>Eukaryota</taxon>
        <taxon>Discoba</taxon>
        <taxon>Euglenozoa</taxon>
        <taxon>Kinetoplastea</taxon>
        <taxon>Metakinetoplastina</taxon>
        <taxon>Trypanosomatida</taxon>
        <taxon>Trypanosomatidae</taxon>
        <taxon>Trypanosoma</taxon>
    </lineage>
</organism>
<dbReference type="Proteomes" id="UP000192257">
    <property type="component" value="Unassembled WGS sequence"/>
</dbReference>
<comment type="domain">
    <text evidence="7">The DHHC domain is required for palmitoyltransferase activity.</text>
</comment>
<evidence type="ECO:0000256" key="6">
    <source>
        <dbReference type="ARBA" id="ARBA00023315"/>
    </source>
</evidence>
<dbReference type="GO" id="GO:0005783">
    <property type="term" value="C:endoplasmic reticulum"/>
    <property type="evidence" value="ECO:0007669"/>
    <property type="project" value="TreeGrafter"/>
</dbReference>
<keyword evidence="4 7" id="KW-1133">Transmembrane helix</keyword>
<dbReference type="VEuPathDB" id="TriTrypDB:TM35_000044290"/>
<dbReference type="OrthoDB" id="4096362at2759"/>
<feature type="transmembrane region" description="Helical" evidence="7">
    <location>
        <begin position="106"/>
        <end position="128"/>
    </location>
</feature>
<dbReference type="PANTHER" id="PTHR22883">
    <property type="entry name" value="ZINC FINGER DHHC DOMAIN CONTAINING PROTEIN"/>
    <property type="match status" value="1"/>
</dbReference>
<feature type="transmembrane region" description="Helical" evidence="7">
    <location>
        <begin position="205"/>
        <end position="225"/>
    </location>
</feature>
<comment type="subcellular location">
    <subcellularLocation>
        <location evidence="1">Membrane</location>
        <topology evidence="1">Multi-pass membrane protein</topology>
    </subcellularLocation>
</comment>
<proteinExistence type="inferred from homology"/>
<dbReference type="EMBL" id="NBCO01000004">
    <property type="protein sequence ID" value="ORC92215.1"/>
    <property type="molecule type" value="Genomic_DNA"/>
</dbReference>
<evidence type="ECO:0000256" key="1">
    <source>
        <dbReference type="ARBA" id="ARBA00004141"/>
    </source>
</evidence>
<comment type="catalytic activity">
    <reaction evidence="7">
        <text>L-cysteinyl-[protein] + hexadecanoyl-CoA = S-hexadecanoyl-L-cysteinyl-[protein] + CoA</text>
        <dbReference type="Rhea" id="RHEA:36683"/>
        <dbReference type="Rhea" id="RHEA-COMP:10131"/>
        <dbReference type="Rhea" id="RHEA-COMP:11032"/>
        <dbReference type="ChEBI" id="CHEBI:29950"/>
        <dbReference type="ChEBI" id="CHEBI:57287"/>
        <dbReference type="ChEBI" id="CHEBI:57379"/>
        <dbReference type="ChEBI" id="CHEBI:74151"/>
        <dbReference type="EC" id="2.3.1.225"/>
    </reaction>
</comment>
<evidence type="ECO:0000256" key="4">
    <source>
        <dbReference type="ARBA" id="ARBA00022989"/>
    </source>
</evidence>
<dbReference type="PROSITE" id="PS50216">
    <property type="entry name" value="DHHC"/>
    <property type="match status" value="1"/>
</dbReference>
<comment type="similarity">
    <text evidence="7">Belongs to the DHHC palmitoyltransferase family.</text>
</comment>
<evidence type="ECO:0000256" key="3">
    <source>
        <dbReference type="ARBA" id="ARBA00022692"/>
    </source>
</evidence>
<feature type="domain" description="Palmitoyltransferase DHHC" evidence="8">
    <location>
        <begin position="157"/>
        <end position="278"/>
    </location>
</feature>
<sequence>MQNAIPLTTGSTFPQREQYGQDRVTCANVNVNPNSNMEFYQVFEGSMARAPPIRWSNAPKRVLGRSHLICCCILPRDGANSICIVVFLLLIDLIFMIGVVPRGEFYSYLIVSILSIAALICLILSVTVDPGILLPLPPDPGRQPQITMINGKEVLCKICPTCHIVRPPRSTHCQFCDYCVEVFDHHCGVIGCCVAKRTFRFFGGFFIFTSILAIFILIRSAVALADTPRDTDTASGRWTIAATTVSLVVAGFAGCIVVPMAVYYVYLGCMNSTQKESARFGLGLFEPNRDFHEGFFRNFWRRYFGSLGKSRITAENANIRV</sequence>
<keyword evidence="5 7" id="KW-0472">Membrane</keyword>
<dbReference type="Pfam" id="PF01529">
    <property type="entry name" value="DHHC"/>
    <property type="match status" value="1"/>
</dbReference>
<gene>
    <name evidence="9" type="ORF">TM35_000044290</name>
</gene>
<protein>
    <recommendedName>
        <fullName evidence="7">Palmitoyltransferase</fullName>
        <ecNumber evidence="7">2.3.1.225</ecNumber>
    </recommendedName>
</protein>
<dbReference type="RefSeq" id="XP_028886281.1">
    <property type="nucleotide sequence ID" value="XM_029022623.1"/>
</dbReference>
<dbReference type="STRING" id="67003.A0A1X0P5Q8"/>
<name>A0A1X0P5Q8_9TRYP</name>
<feature type="transmembrane region" description="Helical" evidence="7">
    <location>
        <begin position="82"/>
        <end position="100"/>
    </location>
</feature>
<dbReference type="EC" id="2.3.1.225" evidence="7"/>
<reference evidence="9 10" key="1">
    <citation type="submission" date="2017-03" db="EMBL/GenBank/DDBJ databases">
        <title>An alternative strategy for trypanosome survival in the mammalian bloodstream revealed through genome and transcriptome analysis of the ubiquitous bovine parasite Trypanosoma (Megatrypanum) theileri.</title>
        <authorList>
            <person name="Kelly S."/>
            <person name="Ivens A."/>
            <person name="Mott A."/>
            <person name="O'Neill E."/>
            <person name="Emms D."/>
            <person name="Macleod O."/>
            <person name="Voorheis P."/>
            <person name="Matthews J."/>
            <person name="Matthews K."/>
            <person name="Carrington M."/>
        </authorList>
    </citation>
    <scope>NUCLEOTIDE SEQUENCE [LARGE SCALE GENOMIC DNA]</scope>
    <source>
        <strain evidence="9">Edinburgh</strain>
    </source>
</reference>
<dbReference type="InterPro" id="IPR001594">
    <property type="entry name" value="Palmitoyltrfase_DHHC"/>
</dbReference>
<dbReference type="GeneID" id="39982403"/>
<keyword evidence="2 7" id="KW-0808">Transferase</keyword>
<evidence type="ECO:0000313" key="9">
    <source>
        <dbReference type="EMBL" id="ORC92215.1"/>
    </source>
</evidence>
<feature type="transmembrane region" description="Helical" evidence="7">
    <location>
        <begin position="245"/>
        <end position="266"/>
    </location>
</feature>
<dbReference type="GO" id="GO:0006612">
    <property type="term" value="P:protein targeting to membrane"/>
    <property type="evidence" value="ECO:0007669"/>
    <property type="project" value="TreeGrafter"/>
</dbReference>
<dbReference type="GO" id="GO:0005794">
    <property type="term" value="C:Golgi apparatus"/>
    <property type="evidence" value="ECO:0007669"/>
    <property type="project" value="TreeGrafter"/>
</dbReference>
<keyword evidence="6 7" id="KW-0012">Acyltransferase</keyword>
<evidence type="ECO:0000313" key="10">
    <source>
        <dbReference type="Proteomes" id="UP000192257"/>
    </source>
</evidence>
<dbReference type="GO" id="GO:0016020">
    <property type="term" value="C:membrane"/>
    <property type="evidence" value="ECO:0007669"/>
    <property type="project" value="UniProtKB-SubCell"/>
</dbReference>
<accession>A0A1X0P5Q8</accession>